<keyword evidence="4" id="KW-1185">Reference proteome</keyword>
<dbReference type="RefSeq" id="WP_189223748.1">
    <property type="nucleotide sequence ID" value="NZ_BMRG01000004.1"/>
</dbReference>
<evidence type="ECO:0000256" key="1">
    <source>
        <dbReference type="SAM" id="MobiDB-lite"/>
    </source>
</evidence>
<feature type="region of interest" description="Disordered" evidence="1">
    <location>
        <begin position="59"/>
        <end position="110"/>
    </location>
</feature>
<organism evidence="3 4">
    <name type="scientific">Saccharothrix coeruleofusca</name>
    <dbReference type="NCBI Taxonomy" id="33919"/>
    <lineage>
        <taxon>Bacteria</taxon>
        <taxon>Bacillati</taxon>
        <taxon>Actinomycetota</taxon>
        <taxon>Actinomycetes</taxon>
        <taxon>Pseudonocardiales</taxon>
        <taxon>Pseudonocardiaceae</taxon>
        <taxon>Saccharothrix</taxon>
    </lineage>
</organism>
<evidence type="ECO:0000313" key="3">
    <source>
        <dbReference type="EMBL" id="GGP54892.1"/>
    </source>
</evidence>
<sequence length="110" mass="11939">MSTNELPIPDYDQIPLGDLRHRVRSLSEQELRGVLEHEREHGNRAPVLQVLTARLEELEGGAEPSGGDPRNAPEVAGASGVPPVSPEHSPEDNTPLRHGVYGQTPARGRN</sequence>
<name>A0A918ALM5_9PSEU</name>
<feature type="domain" description="DUF8129" evidence="2">
    <location>
        <begin position="6"/>
        <end position="59"/>
    </location>
</feature>
<reference evidence="3" key="2">
    <citation type="submission" date="2020-09" db="EMBL/GenBank/DDBJ databases">
        <authorList>
            <person name="Sun Q."/>
            <person name="Ohkuma M."/>
        </authorList>
    </citation>
    <scope>NUCLEOTIDE SEQUENCE</scope>
    <source>
        <strain evidence="3">JCM 3313</strain>
    </source>
</reference>
<dbReference type="InterPro" id="IPR058442">
    <property type="entry name" value="DUF8129"/>
</dbReference>
<comment type="caution">
    <text evidence="3">The sequence shown here is derived from an EMBL/GenBank/DDBJ whole genome shotgun (WGS) entry which is preliminary data.</text>
</comment>
<dbReference type="EMBL" id="BMRG01000004">
    <property type="protein sequence ID" value="GGP54892.1"/>
    <property type="molecule type" value="Genomic_DNA"/>
</dbReference>
<evidence type="ECO:0000313" key="4">
    <source>
        <dbReference type="Proteomes" id="UP000639606"/>
    </source>
</evidence>
<dbReference type="Proteomes" id="UP000639606">
    <property type="component" value="Unassembled WGS sequence"/>
</dbReference>
<dbReference type="Pfam" id="PF26450">
    <property type="entry name" value="DUF8129"/>
    <property type="match status" value="1"/>
</dbReference>
<accession>A0A918ALM5</accession>
<dbReference type="AlphaFoldDB" id="A0A918ALM5"/>
<gene>
    <name evidence="3" type="ORF">GCM10010185_29260</name>
</gene>
<reference evidence="3" key="1">
    <citation type="journal article" date="2014" name="Int. J. Syst. Evol. Microbiol.">
        <title>Complete genome sequence of Corynebacterium casei LMG S-19264T (=DSM 44701T), isolated from a smear-ripened cheese.</title>
        <authorList>
            <consortium name="US DOE Joint Genome Institute (JGI-PGF)"/>
            <person name="Walter F."/>
            <person name="Albersmeier A."/>
            <person name="Kalinowski J."/>
            <person name="Ruckert C."/>
        </authorList>
    </citation>
    <scope>NUCLEOTIDE SEQUENCE</scope>
    <source>
        <strain evidence="3">JCM 3313</strain>
    </source>
</reference>
<proteinExistence type="predicted"/>
<evidence type="ECO:0000259" key="2">
    <source>
        <dbReference type="Pfam" id="PF26450"/>
    </source>
</evidence>
<protein>
    <recommendedName>
        <fullName evidence="2">DUF8129 domain-containing protein</fullName>
    </recommendedName>
</protein>